<dbReference type="InterPro" id="IPR012337">
    <property type="entry name" value="RNaseH-like_sf"/>
</dbReference>
<evidence type="ECO:0000313" key="3">
    <source>
        <dbReference type="EMBL" id="OAY38478.1"/>
    </source>
</evidence>
<sequence>MVSYVLLAGCPCLQLAIGSSLTVIVQIKGILDIVELMSWLVSFYICLGVCNALVAELKGLIHGLTYAWEHDFRQAKVNVDFRPVLDLLNQGMTWNYQLQDLILQYQALLRRVWRIQLVHYFQKANSVADYFC</sequence>
<evidence type="ECO:0000259" key="2">
    <source>
        <dbReference type="Pfam" id="PF13456"/>
    </source>
</evidence>
<dbReference type="GO" id="GO:0004523">
    <property type="term" value="F:RNA-DNA hybrid ribonuclease activity"/>
    <property type="evidence" value="ECO:0007669"/>
    <property type="project" value="InterPro"/>
</dbReference>
<dbReference type="Gene3D" id="3.30.420.10">
    <property type="entry name" value="Ribonuclease H-like superfamily/Ribonuclease H"/>
    <property type="match status" value="1"/>
</dbReference>
<dbReference type="InterPro" id="IPR053151">
    <property type="entry name" value="RNase_H-like"/>
</dbReference>
<accession>A0A2C9V2B0</accession>
<organism evidence="3">
    <name type="scientific">Manihot esculenta</name>
    <name type="common">Cassava</name>
    <name type="synonym">Jatropha manihot</name>
    <dbReference type="NCBI Taxonomy" id="3983"/>
    <lineage>
        <taxon>Eukaryota</taxon>
        <taxon>Viridiplantae</taxon>
        <taxon>Streptophyta</taxon>
        <taxon>Embryophyta</taxon>
        <taxon>Tracheophyta</taxon>
        <taxon>Spermatophyta</taxon>
        <taxon>Magnoliopsida</taxon>
        <taxon>eudicotyledons</taxon>
        <taxon>Gunneridae</taxon>
        <taxon>Pentapetalae</taxon>
        <taxon>rosids</taxon>
        <taxon>fabids</taxon>
        <taxon>Malpighiales</taxon>
        <taxon>Euphorbiaceae</taxon>
        <taxon>Crotonoideae</taxon>
        <taxon>Manihoteae</taxon>
        <taxon>Manihot</taxon>
    </lineage>
</organism>
<dbReference type="InterPro" id="IPR044730">
    <property type="entry name" value="RNase_H-like_dom_plant"/>
</dbReference>
<dbReference type="GO" id="GO:0003676">
    <property type="term" value="F:nucleic acid binding"/>
    <property type="evidence" value="ECO:0007669"/>
    <property type="project" value="InterPro"/>
</dbReference>
<reference evidence="3" key="1">
    <citation type="submission" date="2016-02" db="EMBL/GenBank/DDBJ databases">
        <title>WGS assembly of Manihot esculenta.</title>
        <authorList>
            <person name="Bredeson J.V."/>
            <person name="Prochnik S.E."/>
            <person name="Lyons J.B."/>
            <person name="Schmutz J."/>
            <person name="Grimwood J."/>
            <person name="Vrebalov J."/>
            <person name="Bart R.S."/>
            <person name="Amuge T."/>
            <person name="Ferguson M.E."/>
            <person name="Green R."/>
            <person name="Putnam N."/>
            <person name="Stites J."/>
            <person name="Rounsley S."/>
            <person name="Rokhsar D.S."/>
        </authorList>
    </citation>
    <scope>NUCLEOTIDE SEQUENCE [LARGE SCALE GENOMIC DNA]</scope>
    <source>
        <tissue evidence="3">Leaf</tissue>
    </source>
</reference>
<dbReference type="PANTHER" id="PTHR47723">
    <property type="entry name" value="OS05G0353850 PROTEIN"/>
    <property type="match status" value="1"/>
</dbReference>
<dbReference type="CDD" id="cd06222">
    <property type="entry name" value="RNase_H_like"/>
    <property type="match status" value="1"/>
</dbReference>
<protein>
    <recommendedName>
        <fullName evidence="2">RNase H type-1 domain-containing protein</fullName>
    </recommendedName>
</protein>
<keyword evidence="1" id="KW-0812">Transmembrane</keyword>
<dbReference type="InterPro" id="IPR036397">
    <property type="entry name" value="RNaseH_sf"/>
</dbReference>
<proteinExistence type="predicted"/>
<dbReference type="Pfam" id="PF13456">
    <property type="entry name" value="RVT_3"/>
    <property type="match status" value="1"/>
</dbReference>
<keyword evidence="1" id="KW-1133">Transmembrane helix</keyword>
<gene>
    <name evidence="3" type="ORF">MANES_10G017700</name>
</gene>
<name>A0A2C9V2B0_MANES</name>
<keyword evidence="1" id="KW-0472">Membrane</keyword>
<feature type="domain" description="RNase H type-1" evidence="2">
    <location>
        <begin position="51"/>
        <end position="131"/>
    </location>
</feature>
<dbReference type="EMBL" id="CM004396">
    <property type="protein sequence ID" value="OAY38478.1"/>
    <property type="molecule type" value="Genomic_DNA"/>
</dbReference>
<dbReference type="InterPro" id="IPR002156">
    <property type="entry name" value="RNaseH_domain"/>
</dbReference>
<dbReference type="PANTHER" id="PTHR47723:SF20">
    <property type="entry name" value="RNASE H TYPE-1 DOMAIN-CONTAINING PROTEIN"/>
    <property type="match status" value="1"/>
</dbReference>
<dbReference type="AlphaFoldDB" id="A0A2C9V2B0"/>
<evidence type="ECO:0000256" key="1">
    <source>
        <dbReference type="SAM" id="Phobius"/>
    </source>
</evidence>
<dbReference type="SUPFAM" id="SSF53098">
    <property type="entry name" value="Ribonuclease H-like"/>
    <property type="match status" value="1"/>
</dbReference>
<feature type="transmembrane region" description="Helical" evidence="1">
    <location>
        <begin position="36"/>
        <end position="54"/>
    </location>
</feature>